<evidence type="ECO:0000313" key="1">
    <source>
        <dbReference type="EMBL" id="KAF7763825.1"/>
    </source>
</evidence>
<proteinExistence type="predicted"/>
<dbReference type="Proteomes" id="UP000629468">
    <property type="component" value="Unassembled WGS sequence"/>
</dbReference>
<dbReference type="AlphaFoldDB" id="A0A8H7C6Y9"/>
<dbReference type="EMBL" id="JABXXO010000011">
    <property type="protein sequence ID" value="KAF7763825.1"/>
    <property type="molecule type" value="Genomic_DNA"/>
</dbReference>
<sequence length="90" mass="10589">MSTQTQGPAFHESFYELYDHMVLTYCLFMRYTHVHIVCRTSPPFPTYLGDPSQDSHPKRPLGFVCEREEQSIYSLRREENTPGRCTRNIS</sequence>
<evidence type="ECO:0000313" key="2">
    <source>
        <dbReference type="Proteomes" id="UP000629468"/>
    </source>
</evidence>
<protein>
    <submittedName>
        <fullName evidence="1">Uncharacterized protein</fullName>
    </submittedName>
</protein>
<accession>A0A8H7C6Y9</accession>
<name>A0A8H7C6Y9_AGABI</name>
<reference evidence="1 2" key="1">
    <citation type="journal article" name="Sci. Rep.">
        <title>Telomere-to-telomere assembled and centromere annotated genomes of the two main subspecies of the button mushroom Agaricus bisporus reveal especially polymorphic chromosome ends.</title>
        <authorList>
            <person name="Sonnenberg A.S.M."/>
            <person name="Sedaghat-Telgerd N."/>
            <person name="Lavrijssen B."/>
            <person name="Ohm R.A."/>
            <person name="Hendrickx P.M."/>
            <person name="Scholtmeijer K."/>
            <person name="Baars J.J.P."/>
            <person name="van Peer A."/>
        </authorList>
    </citation>
    <scope>NUCLEOTIDE SEQUENCE [LARGE SCALE GENOMIC DNA]</scope>
    <source>
        <strain evidence="1 2">H119_p4</strain>
    </source>
</reference>
<organism evidence="1 2">
    <name type="scientific">Agaricus bisporus var. burnettii</name>
    <dbReference type="NCBI Taxonomy" id="192524"/>
    <lineage>
        <taxon>Eukaryota</taxon>
        <taxon>Fungi</taxon>
        <taxon>Dikarya</taxon>
        <taxon>Basidiomycota</taxon>
        <taxon>Agaricomycotina</taxon>
        <taxon>Agaricomycetes</taxon>
        <taxon>Agaricomycetidae</taxon>
        <taxon>Agaricales</taxon>
        <taxon>Agaricineae</taxon>
        <taxon>Agaricaceae</taxon>
        <taxon>Agaricus</taxon>
    </lineage>
</organism>
<comment type="caution">
    <text evidence="1">The sequence shown here is derived from an EMBL/GenBank/DDBJ whole genome shotgun (WGS) entry which is preliminary data.</text>
</comment>
<gene>
    <name evidence="1" type="ORF">Agabi119p4_8362</name>
</gene>